<dbReference type="OrthoDB" id="74705at2759"/>
<dbReference type="EC" id="3.1.4.-" evidence="8"/>
<dbReference type="InterPro" id="IPR003607">
    <property type="entry name" value="HD/PDEase_dom"/>
</dbReference>
<keyword evidence="2" id="KW-0140">cGMP</keyword>
<evidence type="ECO:0000256" key="5">
    <source>
        <dbReference type="PIRSR" id="PIRSR623088-1"/>
    </source>
</evidence>
<dbReference type="InterPro" id="IPR029016">
    <property type="entry name" value="GAF-like_dom_sf"/>
</dbReference>
<feature type="active site" description="Proton donor" evidence="5">
    <location>
        <position position="568"/>
    </location>
</feature>
<evidence type="ECO:0000259" key="10">
    <source>
        <dbReference type="PROSITE" id="PS51845"/>
    </source>
</evidence>
<organism evidence="11 12">
    <name type="scientific">Dreissena polymorpha</name>
    <name type="common">Zebra mussel</name>
    <name type="synonym">Mytilus polymorpha</name>
    <dbReference type="NCBI Taxonomy" id="45954"/>
    <lineage>
        <taxon>Eukaryota</taxon>
        <taxon>Metazoa</taxon>
        <taxon>Spiralia</taxon>
        <taxon>Lophotrochozoa</taxon>
        <taxon>Mollusca</taxon>
        <taxon>Bivalvia</taxon>
        <taxon>Autobranchia</taxon>
        <taxon>Heteroconchia</taxon>
        <taxon>Euheterodonta</taxon>
        <taxon>Imparidentia</taxon>
        <taxon>Neoheterodontei</taxon>
        <taxon>Myida</taxon>
        <taxon>Dreissenoidea</taxon>
        <taxon>Dreissenidae</taxon>
        <taxon>Dreissena</taxon>
    </lineage>
</organism>
<feature type="binding site" evidence="7">
    <location>
        <position position="609"/>
    </location>
    <ligand>
        <name>Zn(2+)</name>
        <dbReference type="ChEBI" id="CHEBI:29105"/>
        <label>2</label>
    </ligand>
</feature>
<dbReference type="Proteomes" id="UP000828390">
    <property type="component" value="Unassembled WGS sequence"/>
</dbReference>
<keyword evidence="4 8" id="KW-0378">Hydrolase</keyword>
<feature type="binding site" evidence="7">
    <location>
        <position position="719"/>
    </location>
    <ligand>
        <name>Zn(2+)</name>
        <dbReference type="ChEBI" id="CHEBI:29105"/>
        <label>1</label>
    </ligand>
</feature>
<feature type="region of interest" description="Disordered" evidence="9">
    <location>
        <begin position="831"/>
        <end position="872"/>
    </location>
</feature>
<comment type="cofactor">
    <cofactor evidence="8">
        <name>a divalent metal cation</name>
        <dbReference type="ChEBI" id="CHEBI:60240"/>
    </cofactor>
    <text evidence="8">Binds 2 divalent metal cations per subunit. Site 1 may preferentially bind zinc ions, while site 2 has a preference for magnesium and/or manganese ions.</text>
</comment>
<dbReference type="SMART" id="SM00065">
    <property type="entry name" value="GAF"/>
    <property type="match status" value="2"/>
</dbReference>
<dbReference type="SUPFAM" id="SSF55781">
    <property type="entry name" value="GAF domain-like"/>
    <property type="match status" value="2"/>
</dbReference>
<dbReference type="EMBL" id="JAIWYP010000003">
    <property type="protein sequence ID" value="KAH3856098.1"/>
    <property type="molecule type" value="Genomic_DNA"/>
</dbReference>
<feature type="binding site" evidence="6">
    <location>
        <begin position="568"/>
        <end position="572"/>
    </location>
    <ligand>
        <name>AMP</name>
        <dbReference type="ChEBI" id="CHEBI:456215"/>
    </ligand>
</feature>
<dbReference type="FunFam" id="1.10.1300.10:FF:000003">
    <property type="entry name" value="Phosphodiesterase"/>
    <property type="match status" value="1"/>
</dbReference>
<dbReference type="PRINTS" id="PR00387">
    <property type="entry name" value="PDIESTERASE1"/>
</dbReference>
<keyword evidence="12" id="KW-1185">Reference proteome</keyword>
<feature type="binding site" evidence="7">
    <location>
        <position position="608"/>
    </location>
    <ligand>
        <name>Zn(2+)</name>
        <dbReference type="ChEBI" id="CHEBI:29105"/>
        <label>1</label>
    </ligand>
</feature>
<dbReference type="InterPro" id="IPR036971">
    <property type="entry name" value="PDEase_catalytic_dom_sf"/>
</dbReference>
<comment type="caution">
    <text evidence="11">The sequence shown here is derived from an EMBL/GenBank/DDBJ whole genome shotgun (WGS) entry which is preliminary data.</text>
</comment>
<keyword evidence="3 7" id="KW-0479">Metal-binding</keyword>
<dbReference type="Gene3D" id="3.30.450.40">
    <property type="match status" value="2"/>
</dbReference>
<sequence length="877" mass="99669">MSMETKISLDEAAVEMYLLENADFLENWLKKHATSEFLQKIKSMDVARKKPKFSTAARNSITSNMFKSYVYGMVTKQKRSLVEREKLLAMSESEMFMELIRDIASELDVSVLCHKILRNVSILTGSDRGSLFLVRGSSDKRYLVSKLFDVTENSTLEDSLHTEETEIKVPFGRGIAGHVALTKETINITDAYQDPRFNKDIDKQTGYRTHSILCMPILSHENDVIGVAQIINKITGNHIFEDQDVQVFRKYLMFCGIGITNAQLFEMSVQEYKRNKLLLSLARGVFKEQQNLEKLIQKIMLDAQDLLQCERCSVYLIDETMESKDQMYEDKTAVSTKGQTKTIQDVQFAKAFDLYAKDGGNIRIQSANYLSASKNAEIARFAAFNETTVCIADLEQDGRFGQGPFTDGEGFKTRSILCMPVYNSERRITAVTQLINKLNGAPFNESDANIIEAFSIFTGLGIHNCQMYENACRLMAKQTVALEVLSFHATAGREETERLAKSALPPGKEMNLYSYDFNDLVITDDDTLKSVIIMFKEAGLLTKFKIPLDVMCRWTCSVKKNYRPVTYHNWRHAFNVTQTMFTMLYTGNLVPTFSDLEVFGMLVACLCHDLDHRGTNNAFQVKVVSPLAMLYSTSVMEHHHFDHCIMILNSEGNNIFQSLSPEEYRKVIKMLEFCILSTDLALYFRKRSEFKKLIESGRTDFKSTEDRNLLKAMMMTACDVAAITKPWEIQREVAQLVANEFFEQGDVEKTQLGETPIAMMDRDKKDELPKMQVGFIDAICTPVYEMLASVQPGLKPLHSGVLNNRTHWIELDQMYKAGKTEELRKILKFSETATPSTEKNNNDKNGKHSKDQKDSTNANKKKTGATKGKLSKTCVLL</sequence>
<evidence type="ECO:0000256" key="9">
    <source>
        <dbReference type="SAM" id="MobiDB-lite"/>
    </source>
</evidence>
<evidence type="ECO:0000256" key="8">
    <source>
        <dbReference type="RuleBase" id="RU363067"/>
    </source>
</evidence>
<evidence type="ECO:0000256" key="3">
    <source>
        <dbReference type="ARBA" id="ARBA00022723"/>
    </source>
</evidence>
<dbReference type="GO" id="GO:0046872">
    <property type="term" value="F:metal ion binding"/>
    <property type="evidence" value="ECO:0007669"/>
    <property type="project" value="UniProtKB-KW"/>
</dbReference>
<dbReference type="PROSITE" id="PS51845">
    <property type="entry name" value="PDEASE_I_2"/>
    <property type="match status" value="1"/>
</dbReference>
<dbReference type="GO" id="GO:0004114">
    <property type="term" value="F:3',5'-cyclic-nucleotide phosphodiesterase activity"/>
    <property type="evidence" value="ECO:0007669"/>
    <property type="project" value="InterPro"/>
</dbReference>
<feature type="binding site" evidence="6">
    <location>
        <position position="719"/>
    </location>
    <ligand>
        <name>AMP</name>
        <dbReference type="ChEBI" id="CHEBI:456215"/>
    </ligand>
</feature>
<reference evidence="11" key="2">
    <citation type="submission" date="2020-11" db="EMBL/GenBank/DDBJ databases">
        <authorList>
            <person name="McCartney M.A."/>
            <person name="Auch B."/>
            <person name="Kono T."/>
            <person name="Mallez S."/>
            <person name="Becker A."/>
            <person name="Gohl D.M."/>
            <person name="Silverstein K.A.T."/>
            <person name="Koren S."/>
            <person name="Bechman K.B."/>
            <person name="Herman A."/>
            <person name="Abrahante J.E."/>
            <person name="Garbe J."/>
        </authorList>
    </citation>
    <scope>NUCLEOTIDE SEQUENCE</scope>
    <source>
        <strain evidence="11">Duluth1</strain>
        <tissue evidence="11">Whole animal</tissue>
    </source>
</reference>
<name>A0A9D4LE64_DREPO</name>
<feature type="binding site" evidence="7">
    <location>
        <position position="609"/>
    </location>
    <ligand>
        <name>Zn(2+)</name>
        <dbReference type="ChEBI" id="CHEBI:29105"/>
        <label>1</label>
    </ligand>
</feature>
<dbReference type="InterPro" id="IPR023088">
    <property type="entry name" value="PDEase"/>
</dbReference>
<feature type="binding site" evidence="6">
    <location>
        <position position="772"/>
    </location>
    <ligand>
        <name>AMP</name>
        <dbReference type="ChEBI" id="CHEBI:456215"/>
    </ligand>
</feature>
<accession>A0A9D4LE64</accession>
<proteinExistence type="inferred from homology"/>
<protein>
    <recommendedName>
        <fullName evidence="8">Phosphodiesterase</fullName>
        <ecNumber evidence="8">3.1.4.-</ecNumber>
    </recommendedName>
</protein>
<dbReference type="GO" id="GO:0046068">
    <property type="term" value="P:cGMP metabolic process"/>
    <property type="evidence" value="ECO:0007669"/>
    <property type="project" value="UniProtKB-ARBA"/>
</dbReference>
<dbReference type="InterPro" id="IPR002073">
    <property type="entry name" value="PDEase_catalytic_dom"/>
</dbReference>
<dbReference type="PROSITE" id="PS00126">
    <property type="entry name" value="PDEASE_I_1"/>
    <property type="match status" value="1"/>
</dbReference>
<feature type="binding site" evidence="6">
    <location>
        <position position="609"/>
    </location>
    <ligand>
        <name>AMP</name>
        <dbReference type="ChEBI" id="CHEBI:456215"/>
    </ligand>
</feature>
<evidence type="ECO:0000313" key="12">
    <source>
        <dbReference type="Proteomes" id="UP000828390"/>
    </source>
</evidence>
<gene>
    <name evidence="11" type="ORF">DPMN_098678</name>
</gene>
<evidence type="ECO:0000256" key="4">
    <source>
        <dbReference type="ARBA" id="ARBA00022801"/>
    </source>
</evidence>
<evidence type="ECO:0000256" key="1">
    <source>
        <dbReference type="ARBA" id="ARBA00007648"/>
    </source>
</evidence>
<dbReference type="FunFam" id="3.30.450.40:FF:000031">
    <property type="entry name" value="Phosphodiesterase"/>
    <property type="match status" value="1"/>
</dbReference>
<evidence type="ECO:0000256" key="7">
    <source>
        <dbReference type="PIRSR" id="PIRSR623088-3"/>
    </source>
</evidence>
<dbReference type="GO" id="GO:0007165">
    <property type="term" value="P:signal transduction"/>
    <property type="evidence" value="ECO:0007669"/>
    <property type="project" value="InterPro"/>
</dbReference>
<dbReference type="SUPFAM" id="SSF109604">
    <property type="entry name" value="HD-domain/PDEase-like"/>
    <property type="match status" value="1"/>
</dbReference>
<dbReference type="SMART" id="SM00471">
    <property type="entry name" value="HDc"/>
    <property type="match status" value="1"/>
</dbReference>
<evidence type="ECO:0000256" key="6">
    <source>
        <dbReference type="PIRSR" id="PIRSR623088-2"/>
    </source>
</evidence>
<dbReference type="Gene3D" id="1.10.1300.10">
    <property type="entry name" value="3'5'-cyclic nucleotide phosphodiesterase, catalytic domain"/>
    <property type="match status" value="1"/>
</dbReference>
<comment type="similarity">
    <text evidence="1 8">Belongs to the cyclic nucleotide phosphodiesterase family.</text>
</comment>
<evidence type="ECO:0000256" key="2">
    <source>
        <dbReference type="ARBA" id="ARBA00022535"/>
    </source>
</evidence>
<dbReference type="InterPro" id="IPR023174">
    <property type="entry name" value="PDEase_CS"/>
</dbReference>
<dbReference type="Pfam" id="PF00233">
    <property type="entry name" value="PDEase_I"/>
    <property type="match status" value="1"/>
</dbReference>
<dbReference type="PANTHER" id="PTHR11347">
    <property type="entry name" value="CYCLIC NUCLEOTIDE PHOSPHODIESTERASE"/>
    <property type="match status" value="1"/>
</dbReference>
<reference evidence="11" key="1">
    <citation type="journal article" date="2019" name="bioRxiv">
        <title>The Genome of the Zebra Mussel, Dreissena polymorpha: A Resource for Invasive Species Research.</title>
        <authorList>
            <person name="McCartney M.A."/>
            <person name="Auch B."/>
            <person name="Kono T."/>
            <person name="Mallez S."/>
            <person name="Zhang Y."/>
            <person name="Obille A."/>
            <person name="Becker A."/>
            <person name="Abrahante J.E."/>
            <person name="Garbe J."/>
            <person name="Badalamenti J.P."/>
            <person name="Herman A."/>
            <person name="Mangelson H."/>
            <person name="Liachko I."/>
            <person name="Sullivan S."/>
            <person name="Sone E.D."/>
            <person name="Koren S."/>
            <person name="Silverstein K.A.T."/>
            <person name="Beckman K.B."/>
            <person name="Gohl D.M."/>
        </authorList>
    </citation>
    <scope>NUCLEOTIDE SEQUENCE</scope>
    <source>
        <strain evidence="11">Duluth1</strain>
        <tissue evidence="11">Whole animal</tissue>
    </source>
</reference>
<evidence type="ECO:0000313" key="11">
    <source>
        <dbReference type="EMBL" id="KAH3856098.1"/>
    </source>
</evidence>
<feature type="binding site" evidence="7">
    <location>
        <position position="572"/>
    </location>
    <ligand>
        <name>Zn(2+)</name>
        <dbReference type="ChEBI" id="CHEBI:29105"/>
        <label>1</label>
    </ligand>
</feature>
<feature type="domain" description="PDEase" evidence="10">
    <location>
        <begin position="492"/>
        <end position="815"/>
    </location>
</feature>
<dbReference type="Pfam" id="PF01590">
    <property type="entry name" value="GAF"/>
    <property type="match status" value="2"/>
</dbReference>
<dbReference type="AlphaFoldDB" id="A0A9D4LE64"/>
<feature type="compositionally biased region" description="Basic and acidic residues" evidence="9">
    <location>
        <begin position="840"/>
        <end position="854"/>
    </location>
</feature>
<dbReference type="InterPro" id="IPR003018">
    <property type="entry name" value="GAF"/>
</dbReference>
<dbReference type="CDD" id="cd00077">
    <property type="entry name" value="HDc"/>
    <property type="match status" value="1"/>
</dbReference>